<keyword evidence="2" id="KW-1185">Reference proteome</keyword>
<dbReference type="STRING" id="57704.SAMN04489793_3240"/>
<evidence type="ECO:0000313" key="2">
    <source>
        <dbReference type="Proteomes" id="UP000182241"/>
    </source>
</evidence>
<dbReference type="AlphaFoldDB" id="A0A1H4VIT1"/>
<protein>
    <submittedName>
        <fullName evidence="1">Uncharacterized protein</fullName>
    </submittedName>
</protein>
<evidence type="ECO:0000313" key="1">
    <source>
        <dbReference type="EMBL" id="SEC80835.1"/>
    </source>
</evidence>
<reference evidence="2" key="1">
    <citation type="submission" date="2016-10" db="EMBL/GenBank/DDBJ databases">
        <authorList>
            <person name="Varghese N."/>
            <person name="Submissions S."/>
        </authorList>
    </citation>
    <scope>NUCLEOTIDE SEQUENCE [LARGE SCALE GENOMIC DNA]</scope>
    <source>
        <strain evidence="2">DSM 44234</strain>
    </source>
</reference>
<accession>A0A1H4VIT1</accession>
<dbReference type="EMBL" id="FNSA01000003">
    <property type="protein sequence ID" value="SEC80835.1"/>
    <property type="molecule type" value="Genomic_DNA"/>
</dbReference>
<proteinExistence type="predicted"/>
<dbReference type="Proteomes" id="UP000182241">
    <property type="component" value="Unassembled WGS sequence"/>
</dbReference>
<organism evidence="1 2">
    <name type="scientific">Tsukamurella tyrosinosolvens</name>
    <dbReference type="NCBI Taxonomy" id="57704"/>
    <lineage>
        <taxon>Bacteria</taxon>
        <taxon>Bacillati</taxon>
        <taxon>Actinomycetota</taxon>
        <taxon>Actinomycetes</taxon>
        <taxon>Mycobacteriales</taxon>
        <taxon>Tsukamurellaceae</taxon>
        <taxon>Tsukamurella</taxon>
    </lineage>
</organism>
<gene>
    <name evidence="1" type="ORF">SAMN04489793_3240</name>
</gene>
<sequence length="52" mass="6000">MVDSPWRSWPSDAVERAMDSLSDTTELWRDMAAELDHRRKAESAHELTEPSV</sequence>
<name>A0A1H4VIT1_TSUTY</name>